<accession>A0A809S5T7</accession>
<dbReference type="GO" id="GO:0016301">
    <property type="term" value="F:kinase activity"/>
    <property type="evidence" value="ECO:0007669"/>
    <property type="project" value="UniProtKB-KW"/>
</dbReference>
<dbReference type="InterPro" id="IPR052340">
    <property type="entry name" value="RNase_Y/CdgJ"/>
</dbReference>
<evidence type="ECO:0000313" key="2">
    <source>
        <dbReference type="EMBL" id="BBO21321.1"/>
    </source>
</evidence>
<dbReference type="SUPFAM" id="SSF109604">
    <property type="entry name" value="HD-domain/PDEase-like"/>
    <property type="match status" value="1"/>
</dbReference>
<organism evidence="2 3">
    <name type="scientific">Candidatus Desulfobacillus denitrificans</name>
    <dbReference type="NCBI Taxonomy" id="2608985"/>
    <lineage>
        <taxon>Bacteria</taxon>
        <taxon>Pseudomonadati</taxon>
        <taxon>Pseudomonadota</taxon>
        <taxon>Betaproteobacteria</taxon>
        <taxon>Candidatus Desulfobacillus</taxon>
    </lineage>
</organism>
<gene>
    <name evidence="2" type="ORF">DSYM_20200</name>
</gene>
<dbReference type="AlphaFoldDB" id="A0A809S5T7"/>
<keyword evidence="2" id="KW-0808">Transferase</keyword>
<feature type="domain" description="HDOD" evidence="1">
    <location>
        <begin position="23"/>
        <end position="222"/>
    </location>
</feature>
<evidence type="ECO:0000313" key="3">
    <source>
        <dbReference type="Proteomes" id="UP000662914"/>
    </source>
</evidence>
<dbReference type="EMBL" id="AP021857">
    <property type="protein sequence ID" value="BBO21321.1"/>
    <property type="molecule type" value="Genomic_DNA"/>
</dbReference>
<keyword evidence="2" id="KW-0418">Kinase</keyword>
<name>A0A809S5T7_9PROT</name>
<reference evidence="2" key="1">
    <citation type="journal article" name="DNA Res.">
        <title>The physiological potential of anammox bacteria as revealed by their core genome structure.</title>
        <authorList>
            <person name="Okubo T."/>
            <person name="Toyoda A."/>
            <person name="Fukuhara K."/>
            <person name="Uchiyama I."/>
            <person name="Harigaya Y."/>
            <person name="Kuroiwa M."/>
            <person name="Suzuki T."/>
            <person name="Murakami Y."/>
            <person name="Suwa Y."/>
            <person name="Takami H."/>
        </authorList>
    </citation>
    <scope>NUCLEOTIDE SEQUENCE</scope>
    <source>
        <strain evidence="2">317325-3</strain>
    </source>
</reference>
<proteinExistence type="predicted"/>
<sequence>MLMLKRPLPSLESWVNYFSQTDIPVLKRTARELSRLRENEENVTGRQVATTILHDPLMTLRVLAYIEAARRKSQTADITTIDRAVMMIGITPFFTRFESLPLVEVSLKEYPQALLGLLRVISRARQASLYARDWAILRHDLDVEEITVAALLHDTAEILLWCFAPALMLNIRDQQMENPGLRSAAAQQAVLGIRATELQLALARAWHLPELLQSLMDDNHAEHPRARNVINAVNLARHSANGWNDPAIPDDLAEIGKLLNLSAEAVMERLRRLADIPPAEGTAHVAGDAGAP</sequence>
<dbReference type="Pfam" id="PF08668">
    <property type="entry name" value="HDOD"/>
    <property type="match status" value="1"/>
</dbReference>
<dbReference type="KEGG" id="ddz:DSYM_20200"/>
<dbReference type="PANTHER" id="PTHR33525:SF3">
    <property type="entry name" value="RIBONUCLEASE Y"/>
    <property type="match status" value="1"/>
</dbReference>
<protein>
    <submittedName>
        <fullName evidence="2">Histidine kinase</fullName>
    </submittedName>
</protein>
<dbReference type="InterPro" id="IPR013976">
    <property type="entry name" value="HDOD"/>
</dbReference>
<dbReference type="PANTHER" id="PTHR33525">
    <property type="match status" value="1"/>
</dbReference>
<dbReference type="Gene3D" id="1.10.3210.10">
    <property type="entry name" value="Hypothetical protein af1432"/>
    <property type="match status" value="1"/>
</dbReference>
<dbReference type="PROSITE" id="PS51833">
    <property type="entry name" value="HDOD"/>
    <property type="match status" value="1"/>
</dbReference>
<evidence type="ECO:0000259" key="1">
    <source>
        <dbReference type="PROSITE" id="PS51833"/>
    </source>
</evidence>
<dbReference type="Proteomes" id="UP000662914">
    <property type="component" value="Chromosome"/>
</dbReference>